<sequence>MIDVAPSVSLDQRLDCPHDPAQFNLTPTITNQTYPQTFDLNQTPFCIFDFSDEQFFDSDIHQLFAMFQQTPQVQSQQQSDLPHSQLHLPHQRQFNEMPYQHQYSPVEAQQTIPSPPFVEPSVNYFEIPAPFFTSLMTSHPTLSSSPVNGSVDSRGYMNSVGVVTIAAQQNYQPHESHHPSSRSSQLLADNFRLTQENPNYNNYNNVPGHPYFSQRLIYSGEISSLRQHPSNHYHRKQVPVINTSLPPSPVDSFSRPSSTASSPVNSSIAQQLLTPTITQVLNATNNDNGHDESTMHLPIVDLADGHNNYNSSEYVGLFVSGDRVTNNAN</sequence>
<reference evidence="1" key="1">
    <citation type="submission" date="2021-06" db="EMBL/GenBank/DDBJ databases">
        <authorList>
            <person name="Kallberg Y."/>
            <person name="Tangrot J."/>
            <person name="Rosling A."/>
        </authorList>
    </citation>
    <scope>NUCLEOTIDE SEQUENCE</scope>
    <source>
        <strain evidence="1">CL356</strain>
    </source>
</reference>
<comment type="caution">
    <text evidence="1">The sequence shown here is derived from an EMBL/GenBank/DDBJ whole genome shotgun (WGS) entry which is preliminary data.</text>
</comment>
<organism evidence="1 2">
    <name type="scientific">Acaulospora colombiana</name>
    <dbReference type="NCBI Taxonomy" id="27376"/>
    <lineage>
        <taxon>Eukaryota</taxon>
        <taxon>Fungi</taxon>
        <taxon>Fungi incertae sedis</taxon>
        <taxon>Mucoromycota</taxon>
        <taxon>Glomeromycotina</taxon>
        <taxon>Glomeromycetes</taxon>
        <taxon>Diversisporales</taxon>
        <taxon>Acaulosporaceae</taxon>
        <taxon>Acaulospora</taxon>
    </lineage>
</organism>
<evidence type="ECO:0000313" key="1">
    <source>
        <dbReference type="EMBL" id="CAG8658648.1"/>
    </source>
</evidence>
<protein>
    <submittedName>
        <fullName evidence="1">4235_t:CDS:1</fullName>
    </submittedName>
</protein>
<feature type="non-terminal residue" evidence="1">
    <location>
        <position position="329"/>
    </location>
</feature>
<dbReference type="EMBL" id="CAJVPT010022144">
    <property type="protein sequence ID" value="CAG8658648.1"/>
    <property type="molecule type" value="Genomic_DNA"/>
</dbReference>
<evidence type="ECO:0000313" key="2">
    <source>
        <dbReference type="Proteomes" id="UP000789525"/>
    </source>
</evidence>
<name>A0ACA9NJC0_9GLOM</name>
<proteinExistence type="predicted"/>
<gene>
    <name evidence="1" type="ORF">ACOLOM_LOCUS8505</name>
</gene>
<keyword evidence="2" id="KW-1185">Reference proteome</keyword>
<dbReference type="Proteomes" id="UP000789525">
    <property type="component" value="Unassembled WGS sequence"/>
</dbReference>
<accession>A0ACA9NJC0</accession>